<name>A0A921LE32_9FIRM</name>
<dbReference type="InterPro" id="IPR012349">
    <property type="entry name" value="Split_barrel_FMN-bd"/>
</dbReference>
<protein>
    <submittedName>
        <fullName evidence="3">Flavin reductase</fullName>
    </submittedName>
</protein>
<dbReference type="GO" id="GO:0016646">
    <property type="term" value="F:oxidoreductase activity, acting on the CH-NH group of donors, NAD or NADP as acceptor"/>
    <property type="evidence" value="ECO:0007669"/>
    <property type="project" value="UniProtKB-ARBA"/>
</dbReference>
<dbReference type="EMBL" id="DYVY01000115">
    <property type="protein sequence ID" value="HJF94571.1"/>
    <property type="molecule type" value="Genomic_DNA"/>
</dbReference>
<evidence type="ECO:0000259" key="2">
    <source>
        <dbReference type="Pfam" id="PF01613"/>
    </source>
</evidence>
<proteinExistence type="inferred from homology"/>
<evidence type="ECO:0000256" key="1">
    <source>
        <dbReference type="ARBA" id="ARBA00038054"/>
    </source>
</evidence>
<dbReference type="SUPFAM" id="SSF50475">
    <property type="entry name" value="FMN-binding split barrel"/>
    <property type="match status" value="1"/>
</dbReference>
<organism evidence="3 4">
    <name type="scientific">Lachnoclostridium phocaeense</name>
    <dbReference type="NCBI Taxonomy" id="1871021"/>
    <lineage>
        <taxon>Bacteria</taxon>
        <taxon>Bacillati</taxon>
        <taxon>Bacillota</taxon>
        <taxon>Clostridia</taxon>
        <taxon>Lachnospirales</taxon>
        <taxon>Lachnospiraceae</taxon>
    </lineage>
</organism>
<comment type="caution">
    <text evidence="3">The sequence shown here is derived from an EMBL/GenBank/DDBJ whole genome shotgun (WGS) entry which is preliminary data.</text>
</comment>
<dbReference type="InterPro" id="IPR002563">
    <property type="entry name" value="Flavin_Rdtase-like_dom"/>
</dbReference>
<gene>
    <name evidence="3" type="ORF">K8V82_07245</name>
</gene>
<dbReference type="GO" id="GO:0010181">
    <property type="term" value="F:FMN binding"/>
    <property type="evidence" value="ECO:0007669"/>
    <property type="project" value="InterPro"/>
</dbReference>
<dbReference type="PANTHER" id="PTHR43567">
    <property type="entry name" value="FLAVOREDOXIN-RELATED-RELATED"/>
    <property type="match status" value="1"/>
</dbReference>
<evidence type="ECO:0000313" key="4">
    <source>
        <dbReference type="Proteomes" id="UP000769156"/>
    </source>
</evidence>
<sequence length="174" mass="20267">MAFKEMDIHQLQFNPFDKISKQWMLVTAGDRMKSNTMTASWGGVGIMWGKPVVTAYIRPQRYTKEFVDGSDRFTISFLPGDKREALNICGAVSGRDVEDKWEEAGIHPFYVNEKTLEETTAVEEAEMIFVCRKLYVQEMYPECFVDTECDTKWYPQNDYHTMYIGEIEKVLVKE</sequence>
<dbReference type="Proteomes" id="UP000769156">
    <property type="component" value="Unassembled WGS sequence"/>
</dbReference>
<dbReference type="AlphaFoldDB" id="A0A921LE32"/>
<comment type="similarity">
    <text evidence="1">Belongs to the flavoredoxin family.</text>
</comment>
<feature type="domain" description="Flavin reductase like" evidence="2">
    <location>
        <begin position="18"/>
        <end position="173"/>
    </location>
</feature>
<dbReference type="InterPro" id="IPR052174">
    <property type="entry name" value="Flavoredoxin"/>
</dbReference>
<dbReference type="OrthoDB" id="9791490at2"/>
<accession>A0A921LE32</accession>
<dbReference type="Pfam" id="PF01613">
    <property type="entry name" value="Flavin_Reduct"/>
    <property type="match status" value="1"/>
</dbReference>
<dbReference type="PANTHER" id="PTHR43567:SF5">
    <property type="entry name" value="HYPOTHETICAL CYTOSOLIC PROTEIN"/>
    <property type="match status" value="1"/>
</dbReference>
<reference evidence="3" key="2">
    <citation type="submission" date="2021-09" db="EMBL/GenBank/DDBJ databases">
        <authorList>
            <person name="Gilroy R."/>
        </authorList>
    </citation>
    <scope>NUCLEOTIDE SEQUENCE</scope>
    <source>
        <strain evidence="3">ChiSjej5B23-16112</strain>
    </source>
</reference>
<dbReference type="Gene3D" id="2.30.110.10">
    <property type="entry name" value="Electron Transport, Fmn-binding Protein, Chain A"/>
    <property type="match status" value="1"/>
</dbReference>
<evidence type="ECO:0000313" key="3">
    <source>
        <dbReference type="EMBL" id="HJF94571.1"/>
    </source>
</evidence>
<reference evidence="3" key="1">
    <citation type="journal article" date="2021" name="PeerJ">
        <title>Extensive microbial diversity within the chicken gut microbiome revealed by metagenomics and culture.</title>
        <authorList>
            <person name="Gilroy R."/>
            <person name="Ravi A."/>
            <person name="Getino M."/>
            <person name="Pursley I."/>
            <person name="Horton D.L."/>
            <person name="Alikhan N.F."/>
            <person name="Baker D."/>
            <person name="Gharbi K."/>
            <person name="Hall N."/>
            <person name="Watson M."/>
            <person name="Adriaenssens E.M."/>
            <person name="Foster-Nyarko E."/>
            <person name="Jarju S."/>
            <person name="Secka A."/>
            <person name="Antonio M."/>
            <person name="Oren A."/>
            <person name="Chaudhuri R.R."/>
            <person name="La Ragione R."/>
            <person name="Hildebrand F."/>
            <person name="Pallen M.J."/>
        </authorList>
    </citation>
    <scope>NUCLEOTIDE SEQUENCE</scope>
    <source>
        <strain evidence="3">ChiSjej5B23-16112</strain>
    </source>
</reference>